<comment type="caution">
    <text evidence="1">The sequence shown here is derived from an EMBL/GenBank/DDBJ whole genome shotgun (WGS) entry which is preliminary data.</text>
</comment>
<protein>
    <submittedName>
        <fullName evidence="1">Uncharacterized protein</fullName>
    </submittedName>
</protein>
<name>A0A4Y2PPP2_ARAVE</name>
<evidence type="ECO:0000313" key="1">
    <source>
        <dbReference type="EMBL" id="GBN53284.1"/>
    </source>
</evidence>
<keyword evidence="2" id="KW-1185">Reference proteome</keyword>
<dbReference type="AlphaFoldDB" id="A0A4Y2PPP2"/>
<evidence type="ECO:0000313" key="2">
    <source>
        <dbReference type="Proteomes" id="UP000499080"/>
    </source>
</evidence>
<gene>
    <name evidence="1" type="ORF">AVEN_133393_1</name>
</gene>
<organism evidence="1 2">
    <name type="scientific">Araneus ventricosus</name>
    <name type="common">Orbweaver spider</name>
    <name type="synonym">Epeira ventricosa</name>
    <dbReference type="NCBI Taxonomy" id="182803"/>
    <lineage>
        <taxon>Eukaryota</taxon>
        <taxon>Metazoa</taxon>
        <taxon>Ecdysozoa</taxon>
        <taxon>Arthropoda</taxon>
        <taxon>Chelicerata</taxon>
        <taxon>Arachnida</taxon>
        <taxon>Araneae</taxon>
        <taxon>Araneomorphae</taxon>
        <taxon>Entelegynae</taxon>
        <taxon>Araneoidea</taxon>
        <taxon>Araneidae</taxon>
        <taxon>Araneus</taxon>
    </lineage>
</organism>
<accession>A0A4Y2PPP2</accession>
<reference evidence="1 2" key="1">
    <citation type="journal article" date="2019" name="Sci. Rep.">
        <title>Orb-weaving spider Araneus ventricosus genome elucidates the spidroin gene catalogue.</title>
        <authorList>
            <person name="Kono N."/>
            <person name="Nakamura H."/>
            <person name="Ohtoshi R."/>
            <person name="Moran D.A.P."/>
            <person name="Shinohara A."/>
            <person name="Yoshida Y."/>
            <person name="Fujiwara M."/>
            <person name="Mori M."/>
            <person name="Tomita M."/>
            <person name="Arakawa K."/>
        </authorList>
    </citation>
    <scope>NUCLEOTIDE SEQUENCE [LARGE SCALE GENOMIC DNA]</scope>
</reference>
<dbReference type="Proteomes" id="UP000499080">
    <property type="component" value="Unassembled WGS sequence"/>
</dbReference>
<sequence>MLSRVILPGFELANDMLLSLKISAVFVDESSSSKGGENGGNQKTDPPSCLGILVFRMAAAAIIARVLRPSPATARPLPYEAHTNWRRELISPITIPPGKREPAYLSGGFSSVNSRYTSSDGSGGELISTLLSSGCG</sequence>
<proteinExistence type="predicted"/>
<dbReference type="EMBL" id="BGPR01011852">
    <property type="protein sequence ID" value="GBN53284.1"/>
    <property type="molecule type" value="Genomic_DNA"/>
</dbReference>